<proteinExistence type="predicted"/>
<dbReference type="EMBL" id="LAZR01027991">
    <property type="protein sequence ID" value="KKL63962.1"/>
    <property type="molecule type" value="Genomic_DNA"/>
</dbReference>
<feature type="non-terminal residue" evidence="1">
    <location>
        <position position="1"/>
    </location>
</feature>
<organism evidence="1">
    <name type="scientific">marine sediment metagenome</name>
    <dbReference type="NCBI Taxonomy" id="412755"/>
    <lineage>
        <taxon>unclassified sequences</taxon>
        <taxon>metagenomes</taxon>
        <taxon>ecological metagenomes</taxon>
    </lineage>
</organism>
<dbReference type="AlphaFoldDB" id="A0A0F9GLD3"/>
<sequence>YAESRAPLTGSRLLKIPRILTAIQKTHQKLFDDFTVNPARVMSDIENAKAMALDNTDRTAYTRLVELQGKYLSLWSERIDPTFETPLSMSGETMDNVRLIRLLMDTDLEGIVLYLQKRETETHDEIRKQQPVKAE</sequence>
<evidence type="ECO:0000313" key="1">
    <source>
        <dbReference type="EMBL" id="KKL63962.1"/>
    </source>
</evidence>
<protein>
    <submittedName>
        <fullName evidence="1">Uncharacterized protein</fullName>
    </submittedName>
</protein>
<gene>
    <name evidence="1" type="ORF">LCGC14_2169830</name>
</gene>
<comment type="caution">
    <text evidence="1">The sequence shown here is derived from an EMBL/GenBank/DDBJ whole genome shotgun (WGS) entry which is preliminary data.</text>
</comment>
<name>A0A0F9GLD3_9ZZZZ</name>
<accession>A0A0F9GLD3</accession>
<reference evidence="1" key="1">
    <citation type="journal article" date="2015" name="Nature">
        <title>Complex archaea that bridge the gap between prokaryotes and eukaryotes.</title>
        <authorList>
            <person name="Spang A."/>
            <person name="Saw J.H."/>
            <person name="Jorgensen S.L."/>
            <person name="Zaremba-Niedzwiedzka K."/>
            <person name="Martijn J."/>
            <person name="Lind A.E."/>
            <person name="van Eijk R."/>
            <person name="Schleper C."/>
            <person name="Guy L."/>
            <person name="Ettema T.J."/>
        </authorList>
    </citation>
    <scope>NUCLEOTIDE SEQUENCE</scope>
</reference>